<dbReference type="PROSITE" id="PS50878">
    <property type="entry name" value="RT_POL"/>
    <property type="match status" value="1"/>
</dbReference>
<dbReference type="SUPFAM" id="SSF56672">
    <property type="entry name" value="DNA/RNA polymerases"/>
    <property type="match status" value="1"/>
</dbReference>
<dbReference type="InterPro" id="IPR043128">
    <property type="entry name" value="Rev_trsase/Diguanyl_cyclase"/>
</dbReference>
<gene>
    <name evidence="2" type="ORF">OESDEN_18871</name>
</gene>
<dbReference type="Gene3D" id="3.30.70.270">
    <property type="match status" value="1"/>
</dbReference>
<evidence type="ECO:0000259" key="1">
    <source>
        <dbReference type="PROSITE" id="PS50878"/>
    </source>
</evidence>
<keyword evidence="3" id="KW-1185">Reference proteome</keyword>
<evidence type="ECO:0000313" key="2">
    <source>
        <dbReference type="EMBL" id="KHJ81443.1"/>
    </source>
</evidence>
<reference evidence="2 3" key="1">
    <citation type="submission" date="2014-03" db="EMBL/GenBank/DDBJ databases">
        <title>Draft genome of the hookworm Oesophagostomum dentatum.</title>
        <authorList>
            <person name="Mitreva M."/>
        </authorList>
    </citation>
    <scope>NUCLEOTIDE SEQUENCE [LARGE SCALE GENOMIC DNA]</scope>
    <source>
        <strain evidence="2 3">OD-Hann</strain>
    </source>
</reference>
<dbReference type="Gene3D" id="3.10.10.10">
    <property type="entry name" value="HIV Type 1 Reverse Transcriptase, subunit A, domain 1"/>
    <property type="match status" value="1"/>
</dbReference>
<dbReference type="InterPro" id="IPR043502">
    <property type="entry name" value="DNA/RNA_pol_sf"/>
</dbReference>
<dbReference type="CDD" id="cd03714">
    <property type="entry name" value="RT_DIRS1"/>
    <property type="match status" value="1"/>
</dbReference>
<keyword evidence="2" id="KW-0695">RNA-directed DNA polymerase</keyword>
<dbReference type="OrthoDB" id="10068174at2759"/>
<feature type="domain" description="Reverse transcriptase" evidence="1">
    <location>
        <begin position="1"/>
        <end position="187"/>
    </location>
</feature>
<evidence type="ECO:0000313" key="3">
    <source>
        <dbReference type="Proteomes" id="UP000053660"/>
    </source>
</evidence>
<dbReference type="EMBL" id="KN589688">
    <property type="protein sequence ID" value="KHJ81443.1"/>
    <property type="molecule type" value="Genomic_DNA"/>
</dbReference>
<accession>A0A0B1S801</accession>
<dbReference type="Pfam" id="PF00078">
    <property type="entry name" value="RVT_1"/>
    <property type="match status" value="1"/>
</dbReference>
<sequence length="272" mass="31178">LLATGAIQRVNHTLHDSIHVHPLSVAIGKKLRLVLDLSHLNSFVRVPRFKFEDVSKLIHVLPRGGYMSTFDFKSGYHHLKINPDHTKFLGFKWQGNLYQFLCLPFGLSSAPHIFTKILRPFIKKWRSAGLGIALYLDDGIVFASSRADCSRTVAIVKDDLSKAGFQFAENKCKWDPAQITNWLGFQINLKDMFLRLSQDRLARAKDRLVKLLRSSKPSLHERLRWSGTTASMHLIMSSSDKRNTMAISREIAAAQTHEFPLFHRWQKSREES</sequence>
<feature type="non-terminal residue" evidence="2">
    <location>
        <position position="272"/>
    </location>
</feature>
<dbReference type="InterPro" id="IPR000477">
    <property type="entry name" value="RT_dom"/>
</dbReference>
<dbReference type="PANTHER" id="PTHR33050:SF7">
    <property type="entry name" value="RIBONUCLEASE H"/>
    <property type="match status" value="1"/>
</dbReference>
<feature type="non-terminal residue" evidence="2">
    <location>
        <position position="1"/>
    </location>
</feature>
<dbReference type="AlphaFoldDB" id="A0A0B1S801"/>
<dbReference type="InterPro" id="IPR052055">
    <property type="entry name" value="Hepadnavirus_pol/RT"/>
</dbReference>
<keyword evidence="2" id="KW-0808">Transferase</keyword>
<dbReference type="Proteomes" id="UP000053660">
    <property type="component" value="Unassembled WGS sequence"/>
</dbReference>
<keyword evidence="2" id="KW-0548">Nucleotidyltransferase</keyword>
<organism evidence="2 3">
    <name type="scientific">Oesophagostomum dentatum</name>
    <name type="common">Nodular worm</name>
    <dbReference type="NCBI Taxonomy" id="61180"/>
    <lineage>
        <taxon>Eukaryota</taxon>
        <taxon>Metazoa</taxon>
        <taxon>Ecdysozoa</taxon>
        <taxon>Nematoda</taxon>
        <taxon>Chromadorea</taxon>
        <taxon>Rhabditida</taxon>
        <taxon>Rhabditina</taxon>
        <taxon>Rhabditomorpha</taxon>
        <taxon>Strongyloidea</taxon>
        <taxon>Strongylidae</taxon>
        <taxon>Oesophagostomum</taxon>
    </lineage>
</organism>
<name>A0A0B1S801_OESDE</name>
<dbReference type="GO" id="GO:0003964">
    <property type="term" value="F:RNA-directed DNA polymerase activity"/>
    <property type="evidence" value="ECO:0007669"/>
    <property type="project" value="UniProtKB-KW"/>
</dbReference>
<proteinExistence type="predicted"/>
<protein>
    <submittedName>
        <fullName evidence="2">Reverse transcriptase</fullName>
    </submittedName>
</protein>
<dbReference type="PANTHER" id="PTHR33050">
    <property type="entry name" value="REVERSE TRANSCRIPTASE DOMAIN-CONTAINING PROTEIN"/>
    <property type="match status" value="1"/>
</dbReference>